<proteinExistence type="predicted"/>
<evidence type="ECO:0000313" key="2">
    <source>
        <dbReference type="EMBL" id="EEQ32188.1"/>
    </source>
</evidence>
<dbReference type="AlphaFoldDB" id="C5FQN5"/>
<keyword evidence="3" id="KW-1185">Reference proteome</keyword>
<evidence type="ECO:0000313" key="3">
    <source>
        <dbReference type="Proteomes" id="UP000002035"/>
    </source>
</evidence>
<dbReference type="Gene3D" id="3.90.1200.10">
    <property type="match status" value="1"/>
</dbReference>
<reference evidence="3" key="1">
    <citation type="journal article" date="2012" name="MBio">
        <title>Comparative genome analysis of Trichophyton rubrum and related dermatophytes reveals candidate genes involved in infection.</title>
        <authorList>
            <person name="Martinez D.A."/>
            <person name="Oliver B.G."/>
            <person name="Graeser Y."/>
            <person name="Goldberg J.M."/>
            <person name="Li W."/>
            <person name="Martinez-Rossi N.M."/>
            <person name="Monod M."/>
            <person name="Shelest E."/>
            <person name="Barton R.C."/>
            <person name="Birch E."/>
            <person name="Brakhage A.A."/>
            <person name="Chen Z."/>
            <person name="Gurr S.J."/>
            <person name="Heiman D."/>
            <person name="Heitman J."/>
            <person name="Kosti I."/>
            <person name="Rossi A."/>
            <person name="Saif S."/>
            <person name="Samalova M."/>
            <person name="Saunders C.W."/>
            <person name="Shea T."/>
            <person name="Summerbell R.C."/>
            <person name="Xu J."/>
            <person name="Young S."/>
            <person name="Zeng Q."/>
            <person name="Birren B.W."/>
            <person name="Cuomo C.A."/>
            <person name="White T.C."/>
        </authorList>
    </citation>
    <scope>NUCLEOTIDE SEQUENCE [LARGE SCALE GENOMIC DNA]</scope>
    <source>
        <strain evidence="3">ATCC MYA-4605 / CBS 113480</strain>
    </source>
</reference>
<dbReference type="GeneID" id="9223876"/>
<dbReference type="eggNOG" id="ENOG502SN14">
    <property type="taxonomic scope" value="Eukaryota"/>
</dbReference>
<dbReference type="InterPro" id="IPR011009">
    <property type="entry name" value="Kinase-like_dom_sf"/>
</dbReference>
<dbReference type="OMA" id="FARCWST"/>
<dbReference type="STRING" id="554155.C5FQN5"/>
<dbReference type="VEuPathDB" id="FungiDB:MCYG_05007"/>
<organism evidence="2 3">
    <name type="scientific">Arthroderma otae (strain ATCC MYA-4605 / CBS 113480)</name>
    <name type="common">Microsporum canis</name>
    <dbReference type="NCBI Taxonomy" id="554155"/>
    <lineage>
        <taxon>Eukaryota</taxon>
        <taxon>Fungi</taxon>
        <taxon>Dikarya</taxon>
        <taxon>Ascomycota</taxon>
        <taxon>Pezizomycotina</taxon>
        <taxon>Eurotiomycetes</taxon>
        <taxon>Eurotiomycetidae</taxon>
        <taxon>Onygenales</taxon>
        <taxon>Arthrodermataceae</taxon>
        <taxon>Microsporum</taxon>
    </lineage>
</organism>
<gene>
    <name evidence="2" type="ORF">MCYG_05007</name>
</gene>
<dbReference type="EMBL" id="DS995704">
    <property type="protein sequence ID" value="EEQ32188.1"/>
    <property type="molecule type" value="Genomic_DNA"/>
</dbReference>
<dbReference type="InterPro" id="IPR002575">
    <property type="entry name" value="Aminoglycoside_PTrfase"/>
</dbReference>
<dbReference type="Proteomes" id="UP000002035">
    <property type="component" value="Unassembled WGS sequence"/>
</dbReference>
<dbReference type="SUPFAM" id="SSF56112">
    <property type="entry name" value="Protein kinase-like (PK-like)"/>
    <property type="match status" value="1"/>
</dbReference>
<dbReference type="Pfam" id="PF01636">
    <property type="entry name" value="APH"/>
    <property type="match status" value="1"/>
</dbReference>
<name>C5FQN5_ARTOC</name>
<dbReference type="OrthoDB" id="5598852at2759"/>
<protein>
    <recommendedName>
        <fullName evidence="1">Aminoglycoside phosphotransferase domain-containing protein</fullName>
    </recommendedName>
</protein>
<sequence length="365" mass="41603">MGLTGNMGLRYTYLPFNCQKGWVRAATISYLLYDLDSEIALFFKEHAPTTRQQCDSLAISLLGEPIECVPIQGQFIYILLAGPEPTIIQFRSIKSQLDLNITSLAKSIHGTLAAKTQASGVIGDNIFVYIIERLPGVAYATLRFDIEKFFAASWIKAQPRPEIQLQNEYDRKLEQLAKSMPPYLTEAIVFCRTQLGVLFGSDFRWALCHGDINEMNLLVDEKTRHLTGVVDWAEASVQPCGLSLWGLETLLGYSDRDGWHYYSSSNALEDETNDISEDNKKIIDISRRVGMLLRYGFIWINGVETMITEQTGLNRLRRLQAFFQRVNFTWLEGGMNSRQIRLMRPYLDCRSSHQTVGQMTTKRGR</sequence>
<feature type="domain" description="Aminoglycoside phosphotransferase" evidence="1">
    <location>
        <begin position="160"/>
        <end position="239"/>
    </location>
</feature>
<accession>C5FQN5</accession>
<evidence type="ECO:0000259" key="1">
    <source>
        <dbReference type="Pfam" id="PF01636"/>
    </source>
</evidence>
<dbReference type="RefSeq" id="XP_002847270.1">
    <property type="nucleotide sequence ID" value="XM_002847224.1"/>
</dbReference>
<dbReference type="HOGENOM" id="CLU_038193_1_0_1"/>